<evidence type="ECO:0000313" key="2">
    <source>
        <dbReference type="EMBL" id="MBC5688200.1"/>
    </source>
</evidence>
<gene>
    <name evidence="2" type="ORF">H8S37_04555</name>
</gene>
<evidence type="ECO:0000313" key="3">
    <source>
        <dbReference type="Proteomes" id="UP000652477"/>
    </source>
</evidence>
<dbReference type="EMBL" id="JACOPF010000001">
    <property type="protein sequence ID" value="MBC5688200.1"/>
    <property type="molecule type" value="Genomic_DNA"/>
</dbReference>
<reference evidence="2" key="1">
    <citation type="submission" date="2020-08" db="EMBL/GenBank/DDBJ databases">
        <title>Genome public.</title>
        <authorList>
            <person name="Liu C."/>
            <person name="Sun Q."/>
        </authorList>
    </citation>
    <scope>NUCLEOTIDE SEQUENCE</scope>
    <source>
        <strain evidence="2">NSJ-55</strain>
    </source>
</reference>
<dbReference type="Pfam" id="PF09642">
    <property type="entry name" value="YonK"/>
    <property type="match status" value="1"/>
</dbReference>
<dbReference type="Gene3D" id="6.20.120.10">
    <property type="match status" value="1"/>
</dbReference>
<sequence length="73" mass="8462">MAKFTKSTTFKNAVIDLDEETITEFTKDDTRVYSLKKLLKDWDGVEGISITIKQDDEIPEDSFYDDDNNGYDE</sequence>
<keyword evidence="3" id="KW-1185">Reference proteome</keyword>
<protein>
    <submittedName>
        <fullName evidence="2">YonK family protein</fullName>
    </submittedName>
</protein>
<proteinExistence type="predicted"/>
<comment type="caution">
    <text evidence="2">The sequence shown here is derived from an EMBL/GenBank/DDBJ whole genome shotgun (WGS) entry which is preliminary data.</text>
</comment>
<dbReference type="InterPro" id="IPR037261">
    <property type="entry name" value="YonK_sf"/>
</dbReference>
<name>A0A923RP84_9FIRM</name>
<dbReference type="Proteomes" id="UP000652477">
    <property type="component" value="Unassembled WGS sequence"/>
</dbReference>
<evidence type="ECO:0000259" key="1">
    <source>
        <dbReference type="Pfam" id="PF09642"/>
    </source>
</evidence>
<feature type="domain" description="Bacillus phage SPbeta YonK" evidence="1">
    <location>
        <begin position="1"/>
        <end position="59"/>
    </location>
</feature>
<dbReference type="InterPro" id="IPR018600">
    <property type="entry name" value="Phage_SP-beta_YonK"/>
</dbReference>
<dbReference type="AlphaFoldDB" id="A0A923RP84"/>
<dbReference type="RefSeq" id="WP_186874833.1">
    <property type="nucleotide sequence ID" value="NZ_JACOPF010000001.1"/>
</dbReference>
<dbReference type="SUPFAM" id="SSF160570">
    <property type="entry name" value="YonK-like"/>
    <property type="match status" value="1"/>
</dbReference>
<organism evidence="2 3">
    <name type="scientific">Mediterraneibacter hominis</name>
    <dbReference type="NCBI Taxonomy" id="2763054"/>
    <lineage>
        <taxon>Bacteria</taxon>
        <taxon>Bacillati</taxon>
        <taxon>Bacillota</taxon>
        <taxon>Clostridia</taxon>
        <taxon>Lachnospirales</taxon>
        <taxon>Lachnospiraceae</taxon>
        <taxon>Mediterraneibacter</taxon>
    </lineage>
</organism>
<accession>A0A923RP84</accession>